<feature type="transmembrane region" description="Helical" evidence="2">
    <location>
        <begin position="101"/>
        <end position="120"/>
    </location>
</feature>
<feature type="region of interest" description="Disordered" evidence="1">
    <location>
        <begin position="51"/>
        <end position="72"/>
    </location>
</feature>
<sequence>MEREQAVREQVANRGLMGDSWVPTDASEQQLDDSFHPDTFVNVGNFLSSQESSERARSTSETSSQTPPPATIASVSTVTHVVDPSAPLTSLLSGGSRAGRIVLGLLAVVVMLLGTNAYSYNQSRAWKAETSSLREKVGKLEAAARTSASKPTWSTSTSSTTCPGSQLIDTCWFKVGWGDCANEALEDPVKPIEDAFRFALDSASGVIGAVTETFASDMSQVCDAVRAFGSYLFEQ</sequence>
<dbReference type="EMBL" id="FN649760">
    <property type="protein sequence ID" value="CBJ29771.1"/>
    <property type="molecule type" value="Genomic_DNA"/>
</dbReference>
<feature type="region of interest" description="Disordered" evidence="1">
    <location>
        <begin position="1"/>
        <end position="38"/>
    </location>
</feature>
<protein>
    <submittedName>
        <fullName evidence="3">Uncharacterized protein</fullName>
    </submittedName>
</protein>
<proteinExistence type="predicted"/>
<dbReference type="OrthoDB" id="10351327at2759"/>
<keyword evidence="2" id="KW-0472">Membrane</keyword>
<keyword evidence="2" id="KW-1133">Transmembrane helix</keyword>
<accession>D7FLT5</accession>
<name>D7FLT5_ECTSI</name>
<dbReference type="InParanoid" id="D7FLT5"/>
<evidence type="ECO:0000256" key="2">
    <source>
        <dbReference type="SAM" id="Phobius"/>
    </source>
</evidence>
<evidence type="ECO:0000256" key="1">
    <source>
        <dbReference type="SAM" id="MobiDB-lite"/>
    </source>
</evidence>
<organism evidence="3 4">
    <name type="scientific">Ectocarpus siliculosus</name>
    <name type="common">Brown alga</name>
    <name type="synonym">Conferva siliculosa</name>
    <dbReference type="NCBI Taxonomy" id="2880"/>
    <lineage>
        <taxon>Eukaryota</taxon>
        <taxon>Sar</taxon>
        <taxon>Stramenopiles</taxon>
        <taxon>Ochrophyta</taxon>
        <taxon>PX clade</taxon>
        <taxon>Phaeophyceae</taxon>
        <taxon>Ectocarpales</taxon>
        <taxon>Ectocarpaceae</taxon>
        <taxon>Ectocarpus</taxon>
    </lineage>
</organism>
<reference evidence="3 4" key="1">
    <citation type="journal article" date="2010" name="Nature">
        <title>The Ectocarpus genome and the independent evolution of multicellularity in brown algae.</title>
        <authorList>
            <person name="Cock J.M."/>
            <person name="Sterck L."/>
            <person name="Rouze P."/>
            <person name="Scornet D."/>
            <person name="Allen A.E."/>
            <person name="Amoutzias G."/>
            <person name="Anthouard V."/>
            <person name="Artiguenave F."/>
            <person name="Aury J.M."/>
            <person name="Badger J.H."/>
            <person name="Beszteri B."/>
            <person name="Billiau K."/>
            <person name="Bonnet E."/>
            <person name="Bothwell J.H."/>
            <person name="Bowler C."/>
            <person name="Boyen C."/>
            <person name="Brownlee C."/>
            <person name="Carrano C.J."/>
            <person name="Charrier B."/>
            <person name="Cho G.Y."/>
            <person name="Coelho S.M."/>
            <person name="Collen J."/>
            <person name="Corre E."/>
            <person name="Da Silva C."/>
            <person name="Delage L."/>
            <person name="Delaroque N."/>
            <person name="Dittami S.M."/>
            <person name="Doulbeau S."/>
            <person name="Elias M."/>
            <person name="Farnham G."/>
            <person name="Gachon C.M."/>
            <person name="Gschloessl B."/>
            <person name="Heesch S."/>
            <person name="Jabbari K."/>
            <person name="Jubin C."/>
            <person name="Kawai H."/>
            <person name="Kimura K."/>
            <person name="Kloareg B."/>
            <person name="Kupper F.C."/>
            <person name="Lang D."/>
            <person name="Le Bail A."/>
            <person name="Leblanc C."/>
            <person name="Lerouge P."/>
            <person name="Lohr M."/>
            <person name="Lopez P.J."/>
            <person name="Martens C."/>
            <person name="Maumus F."/>
            <person name="Michel G."/>
            <person name="Miranda-Saavedra D."/>
            <person name="Morales J."/>
            <person name="Moreau H."/>
            <person name="Motomura T."/>
            <person name="Nagasato C."/>
            <person name="Napoli C.A."/>
            <person name="Nelson D.R."/>
            <person name="Nyvall-Collen P."/>
            <person name="Peters A.F."/>
            <person name="Pommier C."/>
            <person name="Potin P."/>
            <person name="Poulain J."/>
            <person name="Quesneville H."/>
            <person name="Read B."/>
            <person name="Rensing S.A."/>
            <person name="Ritter A."/>
            <person name="Rousvoal S."/>
            <person name="Samanta M."/>
            <person name="Samson G."/>
            <person name="Schroeder D.C."/>
            <person name="Segurens B."/>
            <person name="Strittmatter M."/>
            <person name="Tonon T."/>
            <person name="Tregear J.W."/>
            <person name="Valentin K."/>
            <person name="von Dassow P."/>
            <person name="Yamagishi T."/>
            <person name="Van de Peer Y."/>
            <person name="Wincker P."/>
        </authorList>
    </citation>
    <scope>NUCLEOTIDE SEQUENCE [LARGE SCALE GENOMIC DNA]</scope>
    <source>
        <strain evidence="4">Ec32 / CCAP1310/4</strain>
    </source>
</reference>
<keyword evidence="2" id="KW-0812">Transmembrane</keyword>
<dbReference type="AlphaFoldDB" id="D7FLT5"/>
<keyword evidence="4" id="KW-1185">Reference proteome</keyword>
<gene>
    <name evidence="3" type="ORF">Esi_0161_0023</name>
</gene>
<evidence type="ECO:0000313" key="3">
    <source>
        <dbReference type="EMBL" id="CBJ29771.1"/>
    </source>
</evidence>
<evidence type="ECO:0000313" key="4">
    <source>
        <dbReference type="Proteomes" id="UP000002630"/>
    </source>
</evidence>
<dbReference type="Proteomes" id="UP000002630">
    <property type="component" value="Unassembled WGS sequence"/>
</dbReference>